<dbReference type="AlphaFoldDB" id="A4CJS3"/>
<feature type="domain" description="Cupin type-2" evidence="1">
    <location>
        <begin position="31"/>
        <end position="96"/>
    </location>
</feature>
<dbReference type="HOGENOM" id="CLU_134269_2_0_10"/>
<dbReference type="PANTHER" id="PTHR40112">
    <property type="entry name" value="H2HPP ISOMERASE"/>
    <property type="match status" value="1"/>
</dbReference>
<dbReference type="STRING" id="313596.RB2501_09765"/>
<dbReference type="OrthoDB" id="9811153at2"/>
<sequence length="105" mass="11848">MEYSLNTMAPREIMPGFNGRMVHGEKMSLAFWEVREGAEVPPHQHEHEQIMHVLEGRFEFTLDGHTGTYGPGDIVLIPSGAMHSGKALTPCRLLDAFAPVREEYR</sequence>
<keyword evidence="3" id="KW-1185">Reference proteome</keyword>
<dbReference type="SUPFAM" id="SSF51182">
    <property type="entry name" value="RmlC-like cupins"/>
    <property type="match status" value="1"/>
</dbReference>
<dbReference type="InterPro" id="IPR052535">
    <property type="entry name" value="Bacilysin_H2HPP_isomerase"/>
</dbReference>
<gene>
    <name evidence="2" type="ordered locus">RB2501_09765</name>
</gene>
<evidence type="ECO:0000313" key="3">
    <source>
        <dbReference type="Proteomes" id="UP000009049"/>
    </source>
</evidence>
<dbReference type="Proteomes" id="UP000009049">
    <property type="component" value="Chromosome"/>
</dbReference>
<dbReference type="Pfam" id="PF07883">
    <property type="entry name" value="Cupin_2"/>
    <property type="match status" value="1"/>
</dbReference>
<dbReference type="KEGG" id="rbi:RB2501_09765"/>
<dbReference type="Gene3D" id="2.60.120.10">
    <property type="entry name" value="Jelly Rolls"/>
    <property type="match status" value="1"/>
</dbReference>
<organism evidence="2 3">
    <name type="scientific">Robiginitalea biformata (strain ATCC BAA-864 / DSM 15991 / KCTC 12146 / HTCC2501)</name>
    <dbReference type="NCBI Taxonomy" id="313596"/>
    <lineage>
        <taxon>Bacteria</taxon>
        <taxon>Pseudomonadati</taxon>
        <taxon>Bacteroidota</taxon>
        <taxon>Flavobacteriia</taxon>
        <taxon>Flavobacteriales</taxon>
        <taxon>Flavobacteriaceae</taxon>
        <taxon>Robiginitalea</taxon>
    </lineage>
</organism>
<evidence type="ECO:0000313" key="2">
    <source>
        <dbReference type="EMBL" id="EAR17181.1"/>
    </source>
</evidence>
<dbReference type="InterPro" id="IPR011051">
    <property type="entry name" value="RmlC_Cupin_sf"/>
</dbReference>
<dbReference type="CDD" id="cd02238">
    <property type="entry name" value="cupin_KdgF"/>
    <property type="match status" value="1"/>
</dbReference>
<dbReference type="InterPro" id="IPR013096">
    <property type="entry name" value="Cupin_2"/>
</dbReference>
<dbReference type="RefSeq" id="WP_015753936.1">
    <property type="nucleotide sequence ID" value="NC_013222.1"/>
</dbReference>
<dbReference type="PANTHER" id="PTHR40112:SF1">
    <property type="entry name" value="H2HPP ISOMERASE"/>
    <property type="match status" value="1"/>
</dbReference>
<protein>
    <submittedName>
        <fullName evidence="2">Possible pectin degradation protein</fullName>
    </submittedName>
</protein>
<evidence type="ECO:0000259" key="1">
    <source>
        <dbReference type="Pfam" id="PF07883"/>
    </source>
</evidence>
<dbReference type="EMBL" id="CP001712">
    <property type="protein sequence ID" value="EAR17181.1"/>
    <property type="molecule type" value="Genomic_DNA"/>
</dbReference>
<dbReference type="InterPro" id="IPR014710">
    <property type="entry name" value="RmlC-like_jellyroll"/>
</dbReference>
<proteinExistence type="predicted"/>
<name>A4CJS3_ROBBH</name>
<dbReference type="eggNOG" id="COG1917">
    <property type="taxonomic scope" value="Bacteria"/>
</dbReference>
<accession>A4CJS3</accession>
<reference evidence="2 3" key="1">
    <citation type="journal article" date="2009" name="J. Bacteriol.">
        <title>Complete genome sequence of Robiginitalea biformata HTCC2501.</title>
        <authorList>
            <person name="Oh H.M."/>
            <person name="Giovannoni S.J."/>
            <person name="Lee K."/>
            <person name="Ferriera S."/>
            <person name="Johnson J."/>
            <person name="Cho J.C."/>
        </authorList>
    </citation>
    <scope>NUCLEOTIDE SEQUENCE [LARGE SCALE GENOMIC DNA]</scope>
    <source>
        <strain evidence="3">ATCC BAA-864 / HTCC2501 / KCTC 12146</strain>
    </source>
</reference>